<keyword evidence="8" id="KW-1185">Reference proteome</keyword>
<sequence>MAAVDIVSVAVENNPAPFLSNLRFAIAYEVREPLSDDIEWRVVYPTTEELDAVLVPANAPGRFAFVLEVPPPRPDRLPEEDVTGVTIVLLTCSYRGAEFIRVGYYLCNEYPPEFLREAAVKVKQRLTQAGMSEAEAEAQAAATVEISPPQWDRLVRNILADQPRVTRFPCSFDRATAPKAPSTNLTTTEGVH</sequence>
<evidence type="ECO:0000313" key="8">
    <source>
        <dbReference type="Proteomes" id="UP000530660"/>
    </source>
</evidence>
<gene>
    <name evidence="7" type="primary">ASF1A</name>
    <name evidence="7" type="ORF">F1559_001320</name>
</gene>
<dbReference type="SUPFAM" id="SSF101546">
    <property type="entry name" value="ASF1-like"/>
    <property type="match status" value="1"/>
</dbReference>
<evidence type="ECO:0000256" key="1">
    <source>
        <dbReference type="ARBA" id="ARBA00004123"/>
    </source>
</evidence>
<dbReference type="InterPro" id="IPR006818">
    <property type="entry name" value="ASF1-like"/>
</dbReference>
<evidence type="ECO:0000256" key="4">
    <source>
        <dbReference type="ARBA" id="ARBA00023163"/>
    </source>
</evidence>
<dbReference type="EMBL" id="VWRR01000017">
    <property type="protein sequence ID" value="KAF6000844.1"/>
    <property type="molecule type" value="Genomic_DNA"/>
</dbReference>
<dbReference type="PANTHER" id="PTHR12040">
    <property type="entry name" value="ANTI-SILENCING PROTEIN 1"/>
    <property type="match status" value="1"/>
</dbReference>
<comment type="subcellular location">
    <subcellularLocation>
        <location evidence="1">Nucleus</location>
    </subcellularLocation>
</comment>
<evidence type="ECO:0000256" key="2">
    <source>
        <dbReference type="ARBA" id="ARBA00006051"/>
    </source>
</evidence>
<comment type="caution">
    <text evidence="7">The sequence shown here is derived from an EMBL/GenBank/DDBJ whole genome shotgun (WGS) entry which is preliminary data.</text>
</comment>
<dbReference type="InterPro" id="IPR036747">
    <property type="entry name" value="ASF1-like_sf"/>
</dbReference>
<evidence type="ECO:0000256" key="5">
    <source>
        <dbReference type="ARBA" id="ARBA00023186"/>
    </source>
</evidence>
<dbReference type="OrthoDB" id="29755at2759"/>
<evidence type="ECO:0000256" key="3">
    <source>
        <dbReference type="ARBA" id="ARBA00023015"/>
    </source>
</evidence>
<name>A0A7J7IDS0_9RHOD</name>
<reference evidence="7 8" key="1">
    <citation type="journal article" date="2020" name="J. Phycol.">
        <title>Comparative genome analysis reveals Cyanidiococcus gen. nov., a new extremophilic red algal genus sister to Cyanidioschyzon (Cyanidioschyzonaceae, Rhodophyta).</title>
        <authorList>
            <person name="Liu S.-L."/>
            <person name="Chiang Y.-R."/>
            <person name="Yoon H.S."/>
            <person name="Fu H.-Y."/>
        </authorList>
    </citation>
    <scope>NUCLEOTIDE SEQUENCE [LARGE SCALE GENOMIC DNA]</scope>
    <source>
        <strain evidence="7 8">THAL066</strain>
    </source>
</reference>
<keyword evidence="6" id="KW-0539">Nucleus</keyword>
<proteinExistence type="inferred from homology"/>
<accession>A0A7J7IDS0</accession>
<dbReference type="GO" id="GO:0000785">
    <property type="term" value="C:chromatin"/>
    <property type="evidence" value="ECO:0007669"/>
    <property type="project" value="TreeGrafter"/>
</dbReference>
<dbReference type="AlphaFoldDB" id="A0A7J7IDS0"/>
<dbReference type="PANTHER" id="PTHR12040:SF0">
    <property type="entry name" value="HISTONE CHAPERONE ASF1"/>
    <property type="match status" value="1"/>
</dbReference>
<evidence type="ECO:0000256" key="6">
    <source>
        <dbReference type="ARBA" id="ARBA00023242"/>
    </source>
</evidence>
<protein>
    <submittedName>
        <fullName evidence="7">ASF1 anti-silencing function 1</fullName>
    </submittedName>
</protein>
<dbReference type="GO" id="GO:0042393">
    <property type="term" value="F:histone binding"/>
    <property type="evidence" value="ECO:0007669"/>
    <property type="project" value="TreeGrafter"/>
</dbReference>
<keyword evidence="3" id="KW-0805">Transcription regulation</keyword>
<organism evidence="7 8">
    <name type="scientific">Cyanidiococcus yangmingshanensis</name>
    <dbReference type="NCBI Taxonomy" id="2690220"/>
    <lineage>
        <taxon>Eukaryota</taxon>
        <taxon>Rhodophyta</taxon>
        <taxon>Bangiophyceae</taxon>
        <taxon>Cyanidiales</taxon>
        <taxon>Cyanidiaceae</taxon>
        <taxon>Cyanidiococcus</taxon>
    </lineage>
</organism>
<dbReference type="Pfam" id="PF04729">
    <property type="entry name" value="ASF1_hist_chap"/>
    <property type="match status" value="1"/>
</dbReference>
<dbReference type="Proteomes" id="UP000530660">
    <property type="component" value="Unassembled WGS sequence"/>
</dbReference>
<dbReference type="Gene3D" id="2.60.40.1490">
    <property type="entry name" value="Histone chaperone ASF1-like"/>
    <property type="match status" value="1"/>
</dbReference>
<evidence type="ECO:0000313" key="7">
    <source>
        <dbReference type="EMBL" id="KAF6000844.1"/>
    </source>
</evidence>
<keyword evidence="5" id="KW-0143">Chaperone</keyword>
<keyword evidence="4" id="KW-0804">Transcription</keyword>
<dbReference type="GO" id="GO:0006335">
    <property type="term" value="P:DNA replication-dependent chromatin assembly"/>
    <property type="evidence" value="ECO:0007669"/>
    <property type="project" value="TreeGrafter"/>
</dbReference>
<dbReference type="GO" id="GO:0005634">
    <property type="term" value="C:nucleus"/>
    <property type="evidence" value="ECO:0007669"/>
    <property type="project" value="UniProtKB-SubCell"/>
</dbReference>
<comment type="similarity">
    <text evidence="2">Belongs to the ASF1 family.</text>
</comment>